<dbReference type="Proteomes" id="UP000217784">
    <property type="component" value="Unassembled WGS sequence"/>
</dbReference>
<dbReference type="InterPro" id="IPR010254">
    <property type="entry name" value="B12-dep_deHydtase_bsu"/>
</dbReference>
<evidence type="ECO:0000313" key="1">
    <source>
        <dbReference type="EMBL" id="PAV06332.1"/>
    </source>
</evidence>
<reference evidence="1 2" key="1">
    <citation type="journal article" date="2017" name="BMC Genomics">
        <title>Genomic analysis of methanogenic archaea reveals a shift towards energy conservation.</title>
        <authorList>
            <person name="Gilmore S.P."/>
            <person name="Henske J.K."/>
            <person name="Sexton J.A."/>
            <person name="Solomon K.V."/>
            <person name="Seppala S."/>
            <person name="Yoo J.I."/>
            <person name="Huyett L.M."/>
            <person name="Pressman A."/>
            <person name="Cogan J.Z."/>
            <person name="Kivenson V."/>
            <person name="Peng X."/>
            <person name="Tan Y."/>
            <person name="Valentine D.L."/>
            <person name="O'Malley M.A."/>
        </authorList>
    </citation>
    <scope>NUCLEOTIDE SEQUENCE [LARGE SCALE GENOMIC DNA]</scope>
    <source>
        <strain evidence="1 2">M.o.H.</strain>
    </source>
</reference>
<dbReference type="RefSeq" id="WP_069582662.1">
    <property type="nucleotide sequence ID" value="NZ_LMVM01000001.1"/>
</dbReference>
<dbReference type="PIRSF" id="PIRSF005018">
    <property type="entry name" value="UCP005018"/>
    <property type="match status" value="1"/>
</dbReference>
<proteinExistence type="predicted"/>
<sequence length="159" mass="17567">MKLEKIIKNACEESISESRTGDTEDEIKFIQNYLKSARKIIVPSKNAVKLNIINRVLKEFGLQKAEQLHINTNAADLNRLPALSKAIMALDQCECDLIISRGRLGVPGSGSMLVMIDKKGRILTAATSPSHVVHKKEVKDAVSGEIVHALERIGLKRIK</sequence>
<keyword evidence="2" id="KW-1185">Reference proteome</keyword>
<gene>
    <name evidence="1" type="ORF">ASJ80_16035</name>
</gene>
<comment type="caution">
    <text evidence="1">The sequence shown here is derived from an EMBL/GenBank/DDBJ whole genome shotgun (WGS) entry which is preliminary data.</text>
</comment>
<organism evidence="1 2">
    <name type="scientific">Methanobacterium bryantii</name>
    <dbReference type="NCBI Taxonomy" id="2161"/>
    <lineage>
        <taxon>Archaea</taxon>
        <taxon>Methanobacteriati</taxon>
        <taxon>Methanobacteriota</taxon>
        <taxon>Methanomada group</taxon>
        <taxon>Methanobacteria</taxon>
        <taxon>Methanobacteriales</taxon>
        <taxon>Methanobacteriaceae</taxon>
        <taxon>Methanobacterium</taxon>
    </lineage>
</organism>
<dbReference type="Pfam" id="PF11576">
    <property type="entry name" value="HcgB"/>
    <property type="match status" value="1"/>
</dbReference>
<dbReference type="Gene3D" id="1.10.287.470">
    <property type="entry name" value="Helix hairpin bin"/>
    <property type="match status" value="1"/>
</dbReference>
<dbReference type="EMBL" id="LMVM01000001">
    <property type="protein sequence ID" value="PAV06332.1"/>
    <property type="molecule type" value="Genomic_DNA"/>
</dbReference>
<dbReference type="InterPro" id="IPR012019">
    <property type="entry name" value="HcgB"/>
</dbReference>
<protein>
    <recommendedName>
        <fullName evidence="3">DUF3236 domain-containing protein</fullName>
    </recommendedName>
</protein>
<dbReference type="AlphaFoldDB" id="A0A2A2HA69"/>
<name>A0A2A2HA69_METBR</name>
<evidence type="ECO:0000313" key="2">
    <source>
        <dbReference type="Proteomes" id="UP000217784"/>
    </source>
</evidence>
<dbReference type="Gene3D" id="3.40.50.10150">
    <property type="entry name" value="B12-dependent dehydatase associated subunit"/>
    <property type="match status" value="1"/>
</dbReference>
<evidence type="ECO:0008006" key="3">
    <source>
        <dbReference type="Google" id="ProtNLM"/>
    </source>
</evidence>
<accession>A0A2A2HA69</accession>
<dbReference type="OrthoDB" id="114359at2157"/>